<feature type="signal peptide" evidence="1">
    <location>
        <begin position="1"/>
        <end position="20"/>
    </location>
</feature>
<protein>
    <recommendedName>
        <fullName evidence="4">Copper(I)-binding protein</fullName>
    </recommendedName>
</protein>
<dbReference type="SUPFAM" id="SSF110087">
    <property type="entry name" value="DR1885-like metal-binding protein"/>
    <property type="match status" value="1"/>
</dbReference>
<dbReference type="Pfam" id="PF04314">
    <property type="entry name" value="PCuAC"/>
    <property type="match status" value="1"/>
</dbReference>
<name>A0ABW5FTI8_9PSEU</name>
<proteinExistence type="predicted"/>
<keyword evidence="3" id="KW-1185">Reference proteome</keyword>
<evidence type="ECO:0000256" key="1">
    <source>
        <dbReference type="SAM" id="SignalP"/>
    </source>
</evidence>
<dbReference type="PROSITE" id="PS51257">
    <property type="entry name" value="PROKAR_LIPOPROTEIN"/>
    <property type="match status" value="1"/>
</dbReference>
<dbReference type="RefSeq" id="WP_378265331.1">
    <property type="nucleotide sequence ID" value="NZ_JBHUKR010000007.1"/>
</dbReference>
<dbReference type="InterPro" id="IPR036182">
    <property type="entry name" value="PCuAC_sf"/>
</dbReference>
<accession>A0ABW5FTI8</accession>
<comment type="caution">
    <text evidence="2">The sequence shown here is derived from an EMBL/GenBank/DDBJ whole genome shotgun (WGS) entry which is preliminary data.</text>
</comment>
<dbReference type="EMBL" id="JBHUKR010000007">
    <property type="protein sequence ID" value="MFD2417509.1"/>
    <property type="molecule type" value="Genomic_DNA"/>
</dbReference>
<gene>
    <name evidence="2" type="ORF">ACFSXZ_14360</name>
</gene>
<feature type="chain" id="PRO_5045655086" description="Copper(I)-binding protein" evidence="1">
    <location>
        <begin position="21"/>
        <end position="187"/>
    </location>
</feature>
<evidence type="ECO:0008006" key="4">
    <source>
        <dbReference type="Google" id="ProtNLM"/>
    </source>
</evidence>
<evidence type="ECO:0000313" key="2">
    <source>
        <dbReference type="EMBL" id="MFD2417509.1"/>
    </source>
</evidence>
<reference evidence="3" key="1">
    <citation type="journal article" date="2019" name="Int. J. Syst. Evol. Microbiol.">
        <title>The Global Catalogue of Microorganisms (GCM) 10K type strain sequencing project: providing services to taxonomists for standard genome sequencing and annotation.</title>
        <authorList>
            <consortium name="The Broad Institute Genomics Platform"/>
            <consortium name="The Broad Institute Genome Sequencing Center for Infectious Disease"/>
            <person name="Wu L."/>
            <person name="Ma J."/>
        </authorList>
    </citation>
    <scope>NUCLEOTIDE SEQUENCE [LARGE SCALE GENOMIC DNA]</scope>
    <source>
        <strain evidence="3">CGMCC 4.7645</strain>
    </source>
</reference>
<keyword evidence="1" id="KW-0732">Signal</keyword>
<organism evidence="2 3">
    <name type="scientific">Amycolatopsis pigmentata</name>
    <dbReference type="NCBI Taxonomy" id="450801"/>
    <lineage>
        <taxon>Bacteria</taxon>
        <taxon>Bacillati</taxon>
        <taxon>Actinomycetota</taxon>
        <taxon>Actinomycetes</taxon>
        <taxon>Pseudonocardiales</taxon>
        <taxon>Pseudonocardiaceae</taxon>
        <taxon>Amycolatopsis</taxon>
    </lineage>
</organism>
<dbReference type="InterPro" id="IPR007410">
    <property type="entry name" value="LpqE-like"/>
</dbReference>
<dbReference type="Gene3D" id="2.60.40.1890">
    <property type="entry name" value="PCu(A)C copper chaperone"/>
    <property type="match status" value="1"/>
</dbReference>
<sequence>MKRRVLGSAVLGLGAALMLAGCGAGQITQTDTMLPAVNGALGQAGQIAVRNASLANNDKCEQAYTAGSDAPLKLTIANSGPKDDDLVSVTSPNAAGSTIGGQKTVVAGSTLVVGPAAGTGVTQAADNKIGHASVTLQGLKSVVWPGQLMPVTFVFRDAGPVTLNLPIASPSKPLSCASAARPAGAGG</sequence>
<evidence type="ECO:0000313" key="3">
    <source>
        <dbReference type="Proteomes" id="UP001597417"/>
    </source>
</evidence>
<dbReference type="Proteomes" id="UP001597417">
    <property type="component" value="Unassembled WGS sequence"/>
</dbReference>